<dbReference type="Proteomes" id="UP000280726">
    <property type="component" value="Unassembled WGS sequence"/>
</dbReference>
<evidence type="ECO:0000313" key="2">
    <source>
        <dbReference type="EMBL" id="RPF28748.1"/>
    </source>
</evidence>
<evidence type="ECO:0000256" key="1">
    <source>
        <dbReference type="SAM" id="MobiDB-lite"/>
    </source>
</evidence>
<organism evidence="2 3">
    <name type="scientific">Georgenia muralis</name>
    <dbReference type="NCBI Taxonomy" id="154117"/>
    <lineage>
        <taxon>Bacteria</taxon>
        <taxon>Bacillati</taxon>
        <taxon>Actinomycetota</taxon>
        <taxon>Actinomycetes</taxon>
        <taxon>Micrococcales</taxon>
        <taxon>Bogoriellaceae</taxon>
        <taxon>Georgenia</taxon>
    </lineage>
</organism>
<dbReference type="AlphaFoldDB" id="A0A3N4ZTD4"/>
<dbReference type="EMBL" id="RKRA01000001">
    <property type="protein sequence ID" value="RPF28748.1"/>
    <property type="molecule type" value="Genomic_DNA"/>
</dbReference>
<evidence type="ECO:0000313" key="3">
    <source>
        <dbReference type="Proteomes" id="UP000280726"/>
    </source>
</evidence>
<comment type="caution">
    <text evidence="2">The sequence shown here is derived from an EMBL/GenBank/DDBJ whole genome shotgun (WGS) entry which is preliminary data.</text>
</comment>
<proteinExistence type="predicted"/>
<reference evidence="2 3" key="1">
    <citation type="submission" date="2018-11" db="EMBL/GenBank/DDBJ databases">
        <title>Sequencing the genomes of 1000 actinobacteria strains.</title>
        <authorList>
            <person name="Klenk H.-P."/>
        </authorList>
    </citation>
    <scope>NUCLEOTIDE SEQUENCE [LARGE SCALE GENOMIC DNA]</scope>
    <source>
        <strain evidence="2 3">DSM 14418</strain>
    </source>
</reference>
<accession>A0A3N4ZTD4</accession>
<gene>
    <name evidence="2" type="ORF">EDD32_3291</name>
</gene>
<dbReference type="Gene3D" id="2.60.120.260">
    <property type="entry name" value="Galactose-binding domain-like"/>
    <property type="match status" value="1"/>
</dbReference>
<feature type="region of interest" description="Disordered" evidence="1">
    <location>
        <begin position="1"/>
        <end position="21"/>
    </location>
</feature>
<sequence length="161" mass="16546">MPGSLTASSAEPDEGRTDSGLAVTATVTVTPANMLTNGSFEQWDTGWAVAGPAQVRESAADATDGVRAVNTWSDPTIEVVVGEDGVVTVAVTASLTAQAWGWYDGVVLTPATGAVVDTTALLAQLDLAVEYAHVVLAASRARGDVEVPCRPEHPRTVDTLG</sequence>
<name>A0A3N4ZTD4_9MICO</name>
<protein>
    <submittedName>
        <fullName evidence="2">Uncharacterized protein</fullName>
    </submittedName>
</protein>
<keyword evidence="3" id="KW-1185">Reference proteome</keyword>